<evidence type="ECO:0000313" key="3">
    <source>
        <dbReference type="Proteomes" id="UP001165565"/>
    </source>
</evidence>
<dbReference type="Proteomes" id="UP001165565">
    <property type="component" value="Unassembled WGS sequence"/>
</dbReference>
<protein>
    <recommendedName>
        <fullName evidence="1">DUF6895 domain-containing protein</fullName>
    </recommendedName>
</protein>
<accession>A0AA41Z6U5</accession>
<keyword evidence="3" id="KW-1185">Reference proteome</keyword>
<reference evidence="2" key="1">
    <citation type="submission" date="2022-06" db="EMBL/GenBank/DDBJ databases">
        <title>Sphingomonas sp. nov. isolated from rhizosphere soil of tomato.</title>
        <authorList>
            <person name="Dong H."/>
            <person name="Gao R."/>
        </authorList>
    </citation>
    <scope>NUCLEOTIDE SEQUENCE</scope>
    <source>
        <strain evidence="2">MMSM24</strain>
    </source>
</reference>
<dbReference type="Pfam" id="PF21836">
    <property type="entry name" value="DUF6895"/>
    <property type="match status" value="1"/>
</dbReference>
<comment type="caution">
    <text evidence="2">The sequence shown here is derived from an EMBL/GenBank/DDBJ whole genome shotgun (WGS) entry which is preliminary data.</text>
</comment>
<dbReference type="EMBL" id="JANFAV010000002">
    <property type="protein sequence ID" value="MCW6533909.1"/>
    <property type="molecule type" value="Genomic_DNA"/>
</dbReference>
<evidence type="ECO:0000259" key="1">
    <source>
        <dbReference type="Pfam" id="PF21836"/>
    </source>
</evidence>
<proteinExistence type="predicted"/>
<sequence length="484" mass="52237">MEPNARANAYGTTDELRDRLAASLDFAQRTVECADPLHPMWKVDLGQVSGFDKMMMEAGLFALLVARTEYCQDAAWSLARAIRKNYDSGSAIACILRHPRLATSIGALLLVLERFGLATAREISVVHRALESPYLESSEHVPFRLLDRRWIWSLAQSEIRSLPEALHLSTACRTTHPIYMSRDDGYAITHAVMYATDFGARPAPAVLDGDALWKTIDAAVAWCLAAGDFDLLAELLLSQLFLRRRLSPYGVVAWRRSRRLWDSLGFLPSPSLSADAFVAFDEAEERRQYAFHNMYHTMLVGGLVALALLDQRVTPPEAPSRADPYEEPASVGRAIAEASRHLACALGIDSALAQAALAEMKWTGQDGDLDALSSDWTGEGFAEATVQAMANDAAIILAAQDYALPRLAEALRRAAVAGTATPTIQAGADFLARQFLAGGGVGAGMLAKEQEAAAGDGDLSTRVTSALANCLITVSTQLSGEVAA</sequence>
<organism evidence="2 3">
    <name type="scientific">Sphingomonas lycopersici</name>
    <dbReference type="NCBI Taxonomy" id="2951807"/>
    <lineage>
        <taxon>Bacteria</taxon>
        <taxon>Pseudomonadati</taxon>
        <taxon>Pseudomonadota</taxon>
        <taxon>Alphaproteobacteria</taxon>
        <taxon>Sphingomonadales</taxon>
        <taxon>Sphingomonadaceae</taxon>
        <taxon>Sphingomonas</taxon>
    </lineage>
</organism>
<feature type="domain" description="DUF6895" evidence="1">
    <location>
        <begin position="21"/>
        <end position="305"/>
    </location>
</feature>
<gene>
    <name evidence="2" type="ORF">NEE01_03845</name>
</gene>
<dbReference type="AlphaFoldDB" id="A0AA41Z6U5"/>
<dbReference type="RefSeq" id="WP_432423372.1">
    <property type="nucleotide sequence ID" value="NZ_JANFAV010000002.1"/>
</dbReference>
<evidence type="ECO:0000313" key="2">
    <source>
        <dbReference type="EMBL" id="MCW6533909.1"/>
    </source>
</evidence>
<dbReference type="InterPro" id="IPR054190">
    <property type="entry name" value="DUF6895"/>
</dbReference>
<name>A0AA41Z6U5_9SPHN</name>